<keyword evidence="10" id="KW-0158">Chromosome</keyword>
<name>A0A0U5G9J8_ASPCI</name>
<evidence type="ECO:0000256" key="9">
    <source>
        <dbReference type="ARBA" id="ARBA00022840"/>
    </source>
</evidence>
<evidence type="ECO:0000256" key="5">
    <source>
        <dbReference type="ARBA" id="ARBA00013948"/>
    </source>
</evidence>
<dbReference type="InterPro" id="IPR000719">
    <property type="entry name" value="Prot_kinase_dom"/>
</dbReference>
<evidence type="ECO:0000313" key="16">
    <source>
        <dbReference type="EMBL" id="CEL08432.1"/>
    </source>
</evidence>
<dbReference type="Proteomes" id="UP000054771">
    <property type="component" value="Unassembled WGS sequence"/>
</dbReference>
<dbReference type="AlphaFoldDB" id="A0A0U5G9J8"/>
<keyword evidence="7" id="KW-0723">Serine/threonine-protein kinase</keyword>
<keyword evidence="17" id="KW-1185">Reference proteome</keyword>
<dbReference type="EMBL" id="CDMC01000011">
    <property type="protein sequence ID" value="CEL08432.1"/>
    <property type="molecule type" value="Genomic_DNA"/>
</dbReference>
<comment type="subcellular location">
    <subcellularLocation>
        <location evidence="2">Chromosome</location>
        <location evidence="2">Telomere</location>
    </subcellularLocation>
</comment>
<comment type="catalytic activity">
    <reaction evidence="13">
        <text>L-threonyl-[protein] + ATP = O-phospho-L-threonyl-[protein] + ADP + H(+)</text>
        <dbReference type="Rhea" id="RHEA:46608"/>
        <dbReference type="Rhea" id="RHEA-COMP:11060"/>
        <dbReference type="Rhea" id="RHEA-COMP:11605"/>
        <dbReference type="ChEBI" id="CHEBI:15378"/>
        <dbReference type="ChEBI" id="CHEBI:30013"/>
        <dbReference type="ChEBI" id="CHEBI:30616"/>
        <dbReference type="ChEBI" id="CHEBI:61977"/>
        <dbReference type="ChEBI" id="CHEBI:456216"/>
        <dbReference type="EC" id="2.7.11.1"/>
    </reaction>
</comment>
<dbReference type="SUPFAM" id="SSF56112">
    <property type="entry name" value="Protein kinase-like (PK-like)"/>
    <property type="match status" value="1"/>
</dbReference>
<evidence type="ECO:0000256" key="4">
    <source>
        <dbReference type="ARBA" id="ARBA00012513"/>
    </source>
</evidence>
<dbReference type="Pfam" id="PF06293">
    <property type="entry name" value="Kdo"/>
    <property type="match status" value="1"/>
</dbReference>
<feature type="domain" description="Protein kinase" evidence="15">
    <location>
        <begin position="1"/>
        <end position="225"/>
    </location>
</feature>
<evidence type="ECO:0000256" key="2">
    <source>
        <dbReference type="ARBA" id="ARBA00004574"/>
    </source>
</evidence>
<dbReference type="InterPro" id="IPR008266">
    <property type="entry name" value="Tyr_kinase_AS"/>
</dbReference>
<dbReference type="PROSITE" id="PS50011">
    <property type="entry name" value="PROTEIN_KINASE_DOM"/>
    <property type="match status" value="1"/>
</dbReference>
<comment type="subunit">
    <text evidence="3">Component of the EKC/KEOPS complex composed of at least BUD32, CGI121, GON7, KAE1 and PCC1; the whole complex dimerizes.</text>
</comment>
<evidence type="ECO:0000256" key="7">
    <source>
        <dbReference type="ARBA" id="ARBA00022527"/>
    </source>
</evidence>
<proteinExistence type="predicted"/>
<dbReference type="PANTHER" id="PTHR24055">
    <property type="entry name" value="MITOGEN-ACTIVATED PROTEIN KINASE"/>
    <property type="match status" value="1"/>
</dbReference>
<dbReference type="PROSITE" id="PS00109">
    <property type="entry name" value="PROTEIN_KINASE_TYR"/>
    <property type="match status" value="1"/>
</dbReference>
<keyword evidence="10" id="KW-0779">Telomere</keyword>
<evidence type="ECO:0000256" key="14">
    <source>
        <dbReference type="ARBA" id="ARBA00048679"/>
    </source>
</evidence>
<evidence type="ECO:0000256" key="12">
    <source>
        <dbReference type="ARBA" id="ARBA00033194"/>
    </source>
</evidence>
<dbReference type="InterPro" id="IPR011009">
    <property type="entry name" value="Kinase-like_dom_sf"/>
</dbReference>
<protein>
    <recommendedName>
        <fullName evidence="6">EKC/KEOPS complex subunit BUD32</fullName>
        <ecNumber evidence="4">2.7.11.1</ecNumber>
    </recommendedName>
    <alternativeName>
        <fullName evidence="11 12">Atypical Serine/threonine protein kinase BUD32</fullName>
    </alternativeName>
    <alternativeName>
        <fullName evidence="5">EKC/KEOPS complex subunit bud32</fullName>
    </alternativeName>
</protein>
<dbReference type="Gene3D" id="1.10.510.10">
    <property type="entry name" value="Transferase(Phosphotransferase) domain 1"/>
    <property type="match status" value="1"/>
</dbReference>
<accession>A0A0U5G9J8</accession>
<evidence type="ECO:0000259" key="15">
    <source>
        <dbReference type="PROSITE" id="PS50011"/>
    </source>
</evidence>
<evidence type="ECO:0000313" key="17">
    <source>
        <dbReference type="Proteomes" id="UP000054771"/>
    </source>
</evidence>
<comment type="function">
    <text evidence="1">Component of the EKC/KEOPS complex that is required for the formation of a threonylcarbamoyl group on adenosine at position 37 (t(6)A37) in tRNAs that read codons beginning with adenine. The complex is probably involved in the transfer of the threonylcarbamoyl moiety of threonylcarbamoyl-AMP (TC-AMP) to the N6 group of A37. BUD32 has ATPase activity in the context of the EKC/KEOPS complex and likely plays a supporting role to the catalytic subunit KAE1. The EKC/KEOPS complex also promotes both telomere uncapping and telomere elongation. The complex is required for efficient recruitment of transcriptional coactivators.</text>
</comment>
<evidence type="ECO:0000256" key="6">
    <source>
        <dbReference type="ARBA" id="ARBA00019973"/>
    </source>
</evidence>
<dbReference type="OrthoDB" id="5979581at2759"/>
<keyword evidence="8" id="KW-0547">Nucleotide-binding</keyword>
<reference evidence="17" key="1">
    <citation type="journal article" date="2016" name="Genome Announc.">
        <title>Draft genome sequences of fungus Aspergillus calidoustus.</title>
        <authorList>
            <person name="Horn F."/>
            <person name="Linde J."/>
            <person name="Mattern D.J."/>
            <person name="Walther G."/>
            <person name="Guthke R."/>
            <person name="Scherlach K."/>
            <person name="Martin K."/>
            <person name="Brakhage A.A."/>
            <person name="Petzke L."/>
            <person name="Valiante V."/>
        </authorList>
    </citation>
    <scope>NUCLEOTIDE SEQUENCE [LARGE SCALE GENOMIC DNA]</scope>
    <source>
        <strain evidence="17">SF006504</strain>
    </source>
</reference>
<evidence type="ECO:0000256" key="13">
    <source>
        <dbReference type="ARBA" id="ARBA00047899"/>
    </source>
</evidence>
<evidence type="ECO:0000256" key="10">
    <source>
        <dbReference type="ARBA" id="ARBA00022895"/>
    </source>
</evidence>
<dbReference type="STRING" id="454130.A0A0U5G9J8"/>
<keyword evidence="7" id="KW-0808">Transferase</keyword>
<dbReference type="GO" id="GO:0005524">
    <property type="term" value="F:ATP binding"/>
    <property type="evidence" value="ECO:0007669"/>
    <property type="project" value="UniProtKB-KW"/>
</dbReference>
<evidence type="ECO:0000256" key="8">
    <source>
        <dbReference type="ARBA" id="ARBA00022741"/>
    </source>
</evidence>
<evidence type="ECO:0000256" key="1">
    <source>
        <dbReference type="ARBA" id="ARBA00003747"/>
    </source>
</evidence>
<evidence type="ECO:0000256" key="11">
    <source>
        <dbReference type="ARBA" id="ARBA00030980"/>
    </source>
</evidence>
<dbReference type="EC" id="2.7.11.1" evidence="4"/>
<evidence type="ECO:0000256" key="3">
    <source>
        <dbReference type="ARBA" id="ARBA00011534"/>
    </source>
</evidence>
<keyword evidence="9" id="KW-0067">ATP-binding</keyword>
<dbReference type="InterPro" id="IPR050117">
    <property type="entry name" value="MAPK"/>
</dbReference>
<dbReference type="GO" id="GO:0000781">
    <property type="term" value="C:chromosome, telomeric region"/>
    <property type="evidence" value="ECO:0007669"/>
    <property type="project" value="UniProtKB-SubCell"/>
</dbReference>
<gene>
    <name evidence="16" type="ORF">ASPCAL11582</name>
</gene>
<sequence length="225" mass="25789">MRVNDPDETLQNLARQAAEAMAALHRHGICHRDFRPENILLRLDLSGMTETEVLDSFHGIEIGEVRAIEGYKTGPHAPRYIVFSPDEYLYEHKRAIEKICVIDVGEAYLMSDQPRQDAHYKHEYAAPELILEVGCNVGKHERMLEPGCGAASNVWALACMICRVRTGYCLFWLNDDTMSEAFKRFRAILGRYPNRGQLCWKSGKRRSLKRKMLTRNADFSLSTRA</sequence>
<organism evidence="16 17">
    <name type="scientific">Aspergillus calidoustus</name>
    <dbReference type="NCBI Taxonomy" id="454130"/>
    <lineage>
        <taxon>Eukaryota</taxon>
        <taxon>Fungi</taxon>
        <taxon>Dikarya</taxon>
        <taxon>Ascomycota</taxon>
        <taxon>Pezizomycotina</taxon>
        <taxon>Eurotiomycetes</taxon>
        <taxon>Eurotiomycetidae</taxon>
        <taxon>Eurotiales</taxon>
        <taxon>Aspergillaceae</taxon>
        <taxon>Aspergillus</taxon>
        <taxon>Aspergillus subgen. Nidulantes</taxon>
    </lineage>
</organism>
<comment type="catalytic activity">
    <reaction evidence="14">
        <text>L-seryl-[protein] + ATP = O-phospho-L-seryl-[protein] + ADP + H(+)</text>
        <dbReference type="Rhea" id="RHEA:17989"/>
        <dbReference type="Rhea" id="RHEA-COMP:9863"/>
        <dbReference type="Rhea" id="RHEA-COMP:11604"/>
        <dbReference type="ChEBI" id="CHEBI:15378"/>
        <dbReference type="ChEBI" id="CHEBI:29999"/>
        <dbReference type="ChEBI" id="CHEBI:30616"/>
        <dbReference type="ChEBI" id="CHEBI:83421"/>
        <dbReference type="ChEBI" id="CHEBI:456216"/>
        <dbReference type="EC" id="2.7.11.1"/>
    </reaction>
</comment>
<keyword evidence="7" id="KW-0418">Kinase</keyword>
<dbReference type="GO" id="GO:0004674">
    <property type="term" value="F:protein serine/threonine kinase activity"/>
    <property type="evidence" value="ECO:0007669"/>
    <property type="project" value="UniProtKB-KW"/>
</dbReference>